<organism evidence="1 2">
    <name type="scientific">Edwardsiella tarda (strain FL6-60)</name>
    <dbReference type="NCBI Taxonomy" id="718251"/>
    <lineage>
        <taxon>Bacteria</taxon>
        <taxon>Pseudomonadati</taxon>
        <taxon>Pseudomonadota</taxon>
        <taxon>Gammaproteobacteria</taxon>
        <taxon>Enterobacterales</taxon>
        <taxon>Hafniaceae</taxon>
        <taxon>Edwardsiella</taxon>
    </lineage>
</organism>
<gene>
    <name evidence="1" type="ordered locus">ETAF_0648</name>
</gene>
<dbReference type="InterPro" id="IPR019652">
    <property type="entry name" value="DUF2509"/>
</dbReference>
<reference evidence="2" key="1">
    <citation type="submission" date="2010-08" db="EMBL/GenBank/DDBJ databases">
        <title>Genome comparisons of Edwardsiella bacteria analysed using deep sequencing technology.</title>
        <authorList>
            <person name="van Soest J.J."/>
            <person name="Henkel C.V."/>
            <person name="Jansen H.J."/>
            <person name="van den Hondel C.A.M.J.J."/>
            <person name="Bloemberg G.V."/>
            <person name="Meijer A.H."/>
            <person name="Spaink H.P."/>
        </authorList>
    </citation>
    <scope>NUCLEOTIDE SEQUENCE [LARGE SCALE GENOMIC DNA]</scope>
    <source>
        <strain evidence="2">FL6-60</strain>
    </source>
</reference>
<dbReference type="KEGG" id="etd:ETAF_0648"/>
<dbReference type="Proteomes" id="UP000002230">
    <property type="component" value="Chromosome"/>
</dbReference>
<evidence type="ECO:0000313" key="1">
    <source>
        <dbReference type="EMBL" id="ADM40772.1"/>
    </source>
</evidence>
<protein>
    <recommendedName>
        <fullName evidence="3">DUF2509 domain-containing protein</fullName>
    </recommendedName>
</protein>
<keyword evidence="2" id="KW-1185">Reference proteome</keyword>
<dbReference type="AlphaFoldDB" id="A0A0H3DRX1"/>
<dbReference type="EMBL" id="CP002154">
    <property type="protein sequence ID" value="ADM40772.1"/>
    <property type="molecule type" value="Genomic_DNA"/>
</dbReference>
<evidence type="ECO:0000313" key="2">
    <source>
        <dbReference type="Proteomes" id="UP000002230"/>
    </source>
</evidence>
<dbReference type="HOGENOM" id="CLU_1765130_0_0_6"/>
<proteinExistence type="predicted"/>
<dbReference type="Pfam" id="PF10713">
    <property type="entry name" value="DUF2509"/>
    <property type="match status" value="1"/>
</dbReference>
<accession>A0A0H3DRX1</accession>
<evidence type="ECO:0008006" key="3">
    <source>
        <dbReference type="Google" id="ProtNLM"/>
    </source>
</evidence>
<name>A0A0H3DRX1_EDWTF</name>
<sequence length="147" mass="16375">MRRQRGAALLGTLLAALALALGWVLAQQAQTTALLQRSAAQQRYWYAEAQADLWLARAQRLLWQASPHWQCRTLAPSWHACIRALDAQRALLCVSGQPSPLTYSLIRVRYLEGETHERAQRYRALPDGWIDFLPAGIACPAAGERAG</sequence>
<reference evidence="1 2" key="2">
    <citation type="journal article" date="2011" name="BMC Immunol.">
        <title>Comparison of static immersion and intravenous injection systems for exposure of zebrafish embryos to the natural pathogen Edwardsiella tarda.</title>
        <authorList>
            <person name="van Soest J.J."/>
            <person name="Stockhammer O.W."/>
            <person name="Ordas A."/>
            <person name="Bloemberg G.V."/>
            <person name="Spaink H.P."/>
            <person name="Meijer A.H."/>
        </authorList>
    </citation>
    <scope>NUCLEOTIDE SEQUENCE [LARGE SCALE GENOMIC DNA]</scope>
    <source>
        <strain evidence="1 2">FL6-60</strain>
    </source>
</reference>
<dbReference type="PATRIC" id="fig|718251.5.peg.664"/>